<dbReference type="eggNOG" id="ENOG502SS03">
    <property type="taxonomic scope" value="Eukaryota"/>
</dbReference>
<name>G8Y1J2_PICSO</name>
<dbReference type="Proteomes" id="UP000005222">
    <property type="component" value="Chromosome N"/>
</dbReference>
<dbReference type="EMBL" id="FO082046">
    <property type="protein sequence ID" value="CCE86695.1"/>
    <property type="molecule type" value="Genomic_DNA"/>
</dbReference>
<dbReference type="AlphaFoldDB" id="G8Y1J2"/>
<keyword evidence="1" id="KW-1133">Transmembrane helix</keyword>
<proteinExistence type="predicted"/>
<reference evidence="2 3" key="1">
    <citation type="journal article" date="2012" name="G3 (Bethesda)">
        <title>Pichia sorbitophila, an interspecies yeast hybrid reveals early steps of genome resolution following polyploidization.</title>
        <authorList>
            <person name="Leh Louis V."/>
            <person name="Despons L."/>
            <person name="Friedrich A."/>
            <person name="Martin T."/>
            <person name="Durrens P."/>
            <person name="Casaregola S."/>
            <person name="Neuveglise C."/>
            <person name="Fairhead C."/>
            <person name="Marck C."/>
            <person name="Cruz J.A."/>
            <person name="Straub M.L."/>
            <person name="Kugler V."/>
            <person name="Sacerdot C."/>
            <person name="Uzunov Z."/>
            <person name="Thierry A."/>
            <person name="Weiss S."/>
            <person name="Bleykasten C."/>
            <person name="De Montigny J."/>
            <person name="Jacques N."/>
            <person name="Jung P."/>
            <person name="Lemaire M."/>
            <person name="Mallet S."/>
            <person name="Morel G."/>
            <person name="Richard G.F."/>
            <person name="Sarkar A."/>
            <person name="Savel G."/>
            <person name="Schacherer J."/>
            <person name="Seret M.L."/>
            <person name="Talla E."/>
            <person name="Samson G."/>
            <person name="Jubin C."/>
            <person name="Poulain J."/>
            <person name="Vacherie B."/>
            <person name="Barbe V."/>
            <person name="Pelletier E."/>
            <person name="Sherman D.J."/>
            <person name="Westhof E."/>
            <person name="Weissenbach J."/>
            <person name="Baret P.V."/>
            <person name="Wincker P."/>
            <person name="Gaillardin C."/>
            <person name="Dujon B."/>
            <person name="Souciet J.L."/>
        </authorList>
    </citation>
    <scope>NUCLEOTIDE SEQUENCE [LARGE SCALE GENOMIC DNA]</scope>
    <source>
        <strain evidence="3">ATCC MYA-4447 / BCRC 22081 / CBS 7064 / NBRC 10061 / NRRL Y-12695</strain>
    </source>
</reference>
<evidence type="ECO:0000313" key="3">
    <source>
        <dbReference type="Proteomes" id="UP000005222"/>
    </source>
</evidence>
<sequence>MSNIPRLTIPESAFDSSLYRSSNKKSQVLLYLLRLTRGSAIAVTLAYIVGIFALRPLLEITASRRYELLEKYRGNLRDCYLSLISRLDYIPVVAINKHDGSNKLYAEAVCQTDESYLSKVSVKSKQEWEEESAAKDPLKHNKLLSKLQDVNLLLGSVSSYNIREMPHYSSTSDSLKDLQGKVDRSYFNMDDLFSISQAPSKEADKAQSKRNLVLDAKSDIRSMKGMCMSGQF</sequence>
<dbReference type="HOGENOM" id="CLU_1266754_0_0_1"/>
<dbReference type="OrthoDB" id="3980365at2759"/>
<keyword evidence="1" id="KW-0812">Transmembrane</keyword>
<gene>
    <name evidence="2" type="primary">Piso0_005200</name>
    <name evidence="2" type="ORF">GNLVRS01_PISO0N09957g</name>
</gene>
<keyword evidence="3" id="KW-1185">Reference proteome</keyword>
<protein>
    <submittedName>
        <fullName evidence="2">Piso0_005200 protein</fullName>
    </submittedName>
</protein>
<feature type="transmembrane region" description="Helical" evidence="1">
    <location>
        <begin position="39"/>
        <end position="58"/>
    </location>
</feature>
<organism evidence="2 3">
    <name type="scientific">Pichia sorbitophila (strain ATCC MYA-4447 / BCRC 22081 / CBS 7064 / NBRC 10061 / NRRL Y-12695)</name>
    <name type="common">Hybrid yeast</name>
    <dbReference type="NCBI Taxonomy" id="559304"/>
    <lineage>
        <taxon>Eukaryota</taxon>
        <taxon>Fungi</taxon>
        <taxon>Dikarya</taxon>
        <taxon>Ascomycota</taxon>
        <taxon>Saccharomycotina</taxon>
        <taxon>Pichiomycetes</taxon>
        <taxon>Debaryomycetaceae</taxon>
        <taxon>Millerozyma</taxon>
    </lineage>
</organism>
<evidence type="ECO:0000313" key="2">
    <source>
        <dbReference type="EMBL" id="CCE86695.1"/>
    </source>
</evidence>
<evidence type="ECO:0000256" key="1">
    <source>
        <dbReference type="SAM" id="Phobius"/>
    </source>
</evidence>
<keyword evidence="1" id="KW-0472">Membrane</keyword>
<dbReference type="OMA" id="VQYIPIV"/>
<dbReference type="InParanoid" id="G8Y1J2"/>
<accession>G8Y1J2</accession>